<name>A0A0A2MX84_9FLAO</name>
<sequence>MKTILQLLGGCMFMAASVLYTDTAQAQIDYQQDFSRVGHKWTDRDFKVTNVAVCQTESAIRAHVNNGLARPVVAETVSPAVGVSNGEAITLMYRYKILIYDNVLPYQAENTTDWGTITLDYGSSRNGPWTAIDAITPQNHIRSADCALRQVTFSPADSTKVYLRYRVTPGINPKSNYFVYIDDVSVLQDGLTTGPVVATSDLTVYPNPVTDYLNLSFNGTISNIAIFDHQGQPVIIEDMNNDFSRLDMTGLKFGDYVLKITANNEVREVSVTKK</sequence>
<gene>
    <name evidence="4" type="ORF">Q766_09360</name>
</gene>
<organism evidence="4 5">
    <name type="scientific">Flavobacterium subsaxonicum WB 4.1-42 = DSM 21790</name>
    <dbReference type="NCBI Taxonomy" id="1121898"/>
    <lineage>
        <taxon>Bacteria</taxon>
        <taxon>Pseudomonadati</taxon>
        <taxon>Bacteroidota</taxon>
        <taxon>Flavobacteriia</taxon>
        <taxon>Flavobacteriales</taxon>
        <taxon>Flavobacteriaceae</taxon>
        <taxon>Flavobacterium</taxon>
    </lineage>
</organism>
<dbReference type="eggNOG" id="ENOG5030Z32">
    <property type="taxonomic scope" value="Bacteria"/>
</dbReference>
<dbReference type="STRING" id="1121898.GCA_000422725_02812"/>
<keyword evidence="5" id="KW-1185">Reference proteome</keyword>
<dbReference type="NCBIfam" id="TIGR04183">
    <property type="entry name" value="Por_Secre_tail"/>
    <property type="match status" value="1"/>
</dbReference>
<dbReference type="Proteomes" id="UP000030111">
    <property type="component" value="Unassembled WGS sequence"/>
</dbReference>
<evidence type="ECO:0000256" key="1">
    <source>
        <dbReference type="ARBA" id="ARBA00022729"/>
    </source>
</evidence>
<feature type="signal peptide" evidence="2">
    <location>
        <begin position="1"/>
        <end position="26"/>
    </location>
</feature>
<proteinExistence type="predicted"/>
<protein>
    <recommendedName>
        <fullName evidence="3">Secretion system C-terminal sorting domain-containing protein</fullName>
    </recommendedName>
</protein>
<dbReference type="InterPro" id="IPR026444">
    <property type="entry name" value="Secre_tail"/>
</dbReference>
<dbReference type="EMBL" id="JRLY01000007">
    <property type="protein sequence ID" value="KGO92835.1"/>
    <property type="molecule type" value="Genomic_DNA"/>
</dbReference>
<accession>A0A0A2MX84</accession>
<dbReference type="OrthoDB" id="1405746at2"/>
<evidence type="ECO:0000256" key="2">
    <source>
        <dbReference type="SAM" id="SignalP"/>
    </source>
</evidence>
<evidence type="ECO:0000259" key="3">
    <source>
        <dbReference type="Pfam" id="PF18962"/>
    </source>
</evidence>
<feature type="domain" description="Secretion system C-terminal sorting" evidence="3">
    <location>
        <begin position="204"/>
        <end position="265"/>
    </location>
</feature>
<comment type="caution">
    <text evidence="4">The sequence shown here is derived from an EMBL/GenBank/DDBJ whole genome shotgun (WGS) entry which is preliminary data.</text>
</comment>
<keyword evidence="1 2" id="KW-0732">Signal</keyword>
<dbReference type="Pfam" id="PF18962">
    <property type="entry name" value="Por_Secre_tail"/>
    <property type="match status" value="1"/>
</dbReference>
<feature type="chain" id="PRO_5002003859" description="Secretion system C-terminal sorting domain-containing protein" evidence="2">
    <location>
        <begin position="27"/>
        <end position="274"/>
    </location>
</feature>
<evidence type="ECO:0000313" key="5">
    <source>
        <dbReference type="Proteomes" id="UP000030111"/>
    </source>
</evidence>
<evidence type="ECO:0000313" key="4">
    <source>
        <dbReference type="EMBL" id="KGO92835.1"/>
    </source>
</evidence>
<dbReference type="AlphaFoldDB" id="A0A0A2MX84"/>
<reference evidence="4 5" key="1">
    <citation type="submission" date="2013-09" db="EMBL/GenBank/DDBJ databases">
        <authorList>
            <person name="Zeng Z."/>
            <person name="Chen C."/>
        </authorList>
    </citation>
    <scope>NUCLEOTIDE SEQUENCE [LARGE SCALE GENOMIC DNA]</scope>
    <source>
        <strain evidence="4 5">WB 4.1-42</strain>
    </source>
</reference>
<dbReference type="RefSeq" id="WP_026993132.1">
    <property type="nucleotide sequence ID" value="NZ_JRLY01000007.1"/>
</dbReference>